<dbReference type="AlphaFoldDB" id="A0A432X1E3"/>
<accession>A0A432X1E3</accession>
<proteinExistence type="predicted"/>
<comment type="caution">
    <text evidence="1">The sequence shown here is derived from an EMBL/GenBank/DDBJ whole genome shotgun (WGS) entry which is preliminary data.</text>
</comment>
<dbReference type="NCBIfam" id="TIGR03545">
    <property type="entry name" value="TIGR03545 family protein"/>
    <property type="match status" value="1"/>
</dbReference>
<dbReference type="Proteomes" id="UP000286976">
    <property type="component" value="Unassembled WGS sequence"/>
</dbReference>
<evidence type="ECO:0000313" key="1">
    <source>
        <dbReference type="EMBL" id="RUO40103.1"/>
    </source>
</evidence>
<evidence type="ECO:0000313" key="2">
    <source>
        <dbReference type="Proteomes" id="UP000286976"/>
    </source>
</evidence>
<keyword evidence="2" id="KW-1185">Reference proteome</keyword>
<evidence type="ECO:0008006" key="3">
    <source>
        <dbReference type="Google" id="ProtNLM"/>
    </source>
</evidence>
<name>A0A432X1E3_9GAMM</name>
<reference evidence="1 2" key="1">
    <citation type="journal article" date="2011" name="Front. Microbiol.">
        <title>Genomic signatures of strain selection and enhancement in Bacillus atrophaeus var. globigii, a historical biowarfare simulant.</title>
        <authorList>
            <person name="Gibbons H.S."/>
            <person name="Broomall S.M."/>
            <person name="McNew L.A."/>
            <person name="Daligault H."/>
            <person name="Chapman C."/>
            <person name="Bruce D."/>
            <person name="Karavis M."/>
            <person name="Krepps M."/>
            <person name="McGregor P.A."/>
            <person name="Hong C."/>
            <person name="Park K.H."/>
            <person name="Akmal A."/>
            <person name="Feldman A."/>
            <person name="Lin J.S."/>
            <person name="Chang W.E."/>
            <person name="Higgs B.W."/>
            <person name="Demirev P."/>
            <person name="Lindquist J."/>
            <person name="Liem A."/>
            <person name="Fochler E."/>
            <person name="Read T.D."/>
            <person name="Tapia R."/>
            <person name="Johnson S."/>
            <person name="Bishop-Lilly K.A."/>
            <person name="Detter C."/>
            <person name="Han C."/>
            <person name="Sozhamannan S."/>
            <person name="Rosenzweig C.N."/>
            <person name="Skowronski E.W."/>
        </authorList>
    </citation>
    <scope>NUCLEOTIDE SEQUENCE [LARGE SCALE GENOMIC DNA]</scope>
    <source>
        <strain evidence="1 2">AIT1</strain>
    </source>
</reference>
<dbReference type="EMBL" id="PIPQ01000004">
    <property type="protein sequence ID" value="RUO40103.1"/>
    <property type="molecule type" value="Genomic_DNA"/>
</dbReference>
<protein>
    <recommendedName>
        <fullName evidence="3">TIGR03545 family protein</fullName>
    </recommendedName>
</protein>
<dbReference type="InterPro" id="IPR019934">
    <property type="entry name" value="CHP03545"/>
</dbReference>
<gene>
    <name evidence="1" type="ORF">CWE15_08130</name>
</gene>
<dbReference type="OrthoDB" id="5752177at2"/>
<sequence length="589" mass="65882">MKKVIRWPGLLTFVALLLALALFVSLFLDSLVRFGLSSALSRMNNAEVNIAQVELQWSPFAVQLQELEMTDPDVPTHNRFFAENLQAQVRFLELFIGKVHIETLTAEGIQLGTERKTEGWVKANETAEREPVPLRERLAEYNIELPTAESFLAGADIQTPGLLTEAEEKFQQRRAEFELARHELPSKEVLEEYKTRIEAIIDAKPKKPRELLAAREALKEIKADIRTDKAKVEAFLQVSENMVAATEQDVATLRTSYQEDIEKAQALFQRDPESLTALSGILFGETVEQWAHYGLVAMDVLAPLLKNAHGENEAQKYNRWTGRYIDFDTQSSPTFWIKEAKLSMQLEPLELALSMQNVTWQHERINTATTYNVVAASGESWDTFNFNGELFINNQGQVRGEQMWQLQGAQLQNLALSGSSALGVELSHAYVNSRGSLTLNAGQFDGQSEFQFAQANFHVDGSSGFASYLGEALSSIEAFGLDLGIRGELTQPRFSLHSDLDRQLGAQINARLKSEADARLQHVKESLTAQSEGVLADIGPWLEQAQALQAEGKSINEAFTELLETELESLIDTERDRLLERLKGKLGGN</sequence>
<organism evidence="1 2">
    <name type="scientific">Aliidiomarina taiwanensis</name>
    <dbReference type="NCBI Taxonomy" id="946228"/>
    <lineage>
        <taxon>Bacteria</taxon>
        <taxon>Pseudomonadati</taxon>
        <taxon>Pseudomonadota</taxon>
        <taxon>Gammaproteobacteria</taxon>
        <taxon>Alteromonadales</taxon>
        <taxon>Idiomarinaceae</taxon>
        <taxon>Aliidiomarina</taxon>
    </lineage>
</organism>
<dbReference type="RefSeq" id="WP_126757587.1">
    <property type="nucleotide sequence ID" value="NZ_PIPQ01000004.1"/>
</dbReference>